<feature type="chain" id="PRO_5015835930" description="DUF3570 domain-containing protein" evidence="1">
    <location>
        <begin position="20"/>
        <end position="444"/>
    </location>
</feature>
<organism evidence="2 3">
    <name type="scientific">Flavobacterium sediminis</name>
    <dbReference type="NCBI Taxonomy" id="2201181"/>
    <lineage>
        <taxon>Bacteria</taxon>
        <taxon>Pseudomonadati</taxon>
        <taxon>Bacteroidota</taxon>
        <taxon>Flavobacteriia</taxon>
        <taxon>Flavobacteriales</taxon>
        <taxon>Flavobacteriaceae</taxon>
        <taxon>Flavobacterium</taxon>
    </lineage>
</organism>
<name>A0A2U8QY61_9FLAO</name>
<dbReference type="AlphaFoldDB" id="A0A2U8QY61"/>
<proteinExistence type="predicted"/>
<dbReference type="KEGG" id="fse:DI487_15035"/>
<dbReference type="OrthoDB" id="5450709at2"/>
<dbReference type="Pfam" id="PF12094">
    <property type="entry name" value="DUF3570"/>
    <property type="match status" value="1"/>
</dbReference>
<gene>
    <name evidence="2" type="ORF">DI487_15035</name>
</gene>
<dbReference type="RefSeq" id="WP_109570376.1">
    <property type="nucleotide sequence ID" value="NZ_CP029463.1"/>
</dbReference>
<sequence length="444" mass="50982">MKKIFVFLLTVTAGFAAQAQEQEQDSTGVSYKKRVLEATEVDFLMSYYKQDGVHSAVSGGKGMEELTDITPTIVVTMPLNEDDVLTVDVGVSAYSSASSGNINPFDSNTPSPWQASSGASASDQLTSLVLGYSHSSDDRNTIWNAHISGSVEYDYHSIGFGGGYTRLLNDKNTELSVSANVYLDQWKPIYPKELQDFADHGLYGGIYNYFTITTDDPLNFDPYNPEKFKFHSNKNRNSYSLSLGLSQVFTRKIQASFFMDVLQQQGLLSTPYQRIYFSDKPNYFINEFQLADDIERLPDTRFKLPIGMRWNFYLHERVTIRTYYRYYWDNWGVDSHTASIELPIKLTDKFTFYPMYRYYTQNASKYFAPYEMHVSTEEYYTSDYDLSTFVSNQYGVGVSYTDIFTSAKIWKFGIKNIDLRYNHYSRNDGLDANIISFAIKFVQQ</sequence>
<protein>
    <recommendedName>
        <fullName evidence="4">DUF3570 domain-containing protein</fullName>
    </recommendedName>
</protein>
<dbReference type="InterPro" id="IPR021953">
    <property type="entry name" value="DUF3570"/>
</dbReference>
<reference evidence="2 3" key="1">
    <citation type="submission" date="2018-05" db="EMBL/GenBank/DDBJ databases">
        <title>Flavobacterium sp. MEBiC07310.</title>
        <authorList>
            <person name="Baek K."/>
        </authorList>
    </citation>
    <scope>NUCLEOTIDE SEQUENCE [LARGE SCALE GENOMIC DNA]</scope>
    <source>
        <strain evidence="2 3">MEBiC07310</strain>
    </source>
</reference>
<keyword evidence="1" id="KW-0732">Signal</keyword>
<dbReference type="Proteomes" id="UP000245429">
    <property type="component" value="Chromosome"/>
</dbReference>
<keyword evidence="3" id="KW-1185">Reference proteome</keyword>
<feature type="signal peptide" evidence="1">
    <location>
        <begin position="1"/>
        <end position="19"/>
    </location>
</feature>
<accession>A0A2U8QY61</accession>
<evidence type="ECO:0000256" key="1">
    <source>
        <dbReference type="SAM" id="SignalP"/>
    </source>
</evidence>
<evidence type="ECO:0008006" key="4">
    <source>
        <dbReference type="Google" id="ProtNLM"/>
    </source>
</evidence>
<dbReference type="EMBL" id="CP029463">
    <property type="protein sequence ID" value="AWM15038.1"/>
    <property type="molecule type" value="Genomic_DNA"/>
</dbReference>
<evidence type="ECO:0000313" key="2">
    <source>
        <dbReference type="EMBL" id="AWM15038.1"/>
    </source>
</evidence>
<evidence type="ECO:0000313" key="3">
    <source>
        <dbReference type="Proteomes" id="UP000245429"/>
    </source>
</evidence>